<reference evidence="2 3" key="1">
    <citation type="submission" date="2013-04" db="EMBL/GenBank/DDBJ databases">
        <title>Gluconobacter oxydans NBRC 3293 whole genome sequence.</title>
        <authorList>
            <person name="Matsutani M."/>
            <person name="Yakushi T."/>
            <person name="Matsushita K."/>
        </authorList>
    </citation>
    <scope>NUCLEOTIDE SEQUENCE [LARGE SCALE GENOMIC DNA]</scope>
    <source>
        <strain evidence="2 3">NBRC 3293</strain>
    </source>
</reference>
<protein>
    <submittedName>
        <fullName evidence="2">Uncharacterized protein</fullName>
    </submittedName>
</protein>
<proteinExistence type="predicted"/>
<dbReference type="Proteomes" id="UP000484858">
    <property type="component" value="Unassembled WGS sequence"/>
</dbReference>
<evidence type="ECO:0000313" key="2">
    <source>
        <dbReference type="EMBL" id="GEM15826.1"/>
    </source>
</evidence>
<evidence type="ECO:0000256" key="1">
    <source>
        <dbReference type="SAM" id="MobiDB-lite"/>
    </source>
</evidence>
<dbReference type="EMBL" id="BARJ01000002">
    <property type="protein sequence ID" value="GEM15826.1"/>
    <property type="molecule type" value="Genomic_DNA"/>
</dbReference>
<gene>
    <name evidence="2" type="ORF">NBRC3293_0324</name>
</gene>
<comment type="caution">
    <text evidence="2">The sequence shown here is derived from an EMBL/GenBank/DDBJ whole genome shotgun (WGS) entry which is preliminary data.</text>
</comment>
<feature type="region of interest" description="Disordered" evidence="1">
    <location>
        <begin position="1"/>
        <end position="38"/>
    </location>
</feature>
<dbReference type="AlphaFoldDB" id="A0A829X5H1"/>
<organism evidence="2 3">
    <name type="scientific">Gluconobacter oxydans NBRC 3293</name>
    <dbReference type="NCBI Taxonomy" id="1315969"/>
    <lineage>
        <taxon>Bacteria</taxon>
        <taxon>Pseudomonadati</taxon>
        <taxon>Pseudomonadota</taxon>
        <taxon>Alphaproteobacteria</taxon>
        <taxon>Acetobacterales</taxon>
        <taxon>Acetobacteraceae</taxon>
        <taxon>Gluconobacter</taxon>
    </lineage>
</organism>
<evidence type="ECO:0000313" key="3">
    <source>
        <dbReference type="Proteomes" id="UP000484858"/>
    </source>
</evidence>
<name>A0A829X5H1_GLUOY</name>
<accession>A0A829X5H1</accession>
<sequence length="38" mass="4219">MEFKNAPSLREAGTGRKRQPGATVSDENPYGRSVIREI</sequence>